<dbReference type="eggNOG" id="COG3778">
    <property type="taxonomic scope" value="Bacteria"/>
</dbReference>
<reference evidence="1 2" key="1">
    <citation type="journal article" date="2003" name="Nat. Genet.">
        <title>Comparative analysis of the genome sequences of Bordetella pertussis, Bordetella parapertussis and Bordetella bronchiseptica.</title>
        <authorList>
            <person name="Parkhill J."/>
            <person name="Sebaihia M."/>
            <person name="Preston A."/>
            <person name="Murphy L.D."/>
            <person name="Thomson N.R."/>
            <person name="Harris D.E."/>
            <person name="Holden M.T.G."/>
            <person name="Churcher C.M."/>
            <person name="Bentley S.D."/>
            <person name="Mungall K.L."/>
            <person name="Cerdeno-Tarraga A.-M."/>
            <person name="Temple L."/>
            <person name="James K.D."/>
            <person name="Harris B."/>
            <person name="Quail M.A."/>
            <person name="Achtman M."/>
            <person name="Atkin R."/>
            <person name="Baker S."/>
            <person name="Basham D."/>
            <person name="Bason N."/>
            <person name="Cherevach I."/>
            <person name="Chillingworth T."/>
            <person name="Collins M."/>
            <person name="Cronin A."/>
            <person name="Davis P."/>
            <person name="Doggett J."/>
            <person name="Feltwell T."/>
            <person name="Goble A."/>
            <person name="Hamlin N."/>
            <person name="Hauser H."/>
            <person name="Holroyd S."/>
            <person name="Jagels K."/>
            <person name="Leather S."/>
            <person name="Moule S."/>
            <person name="Norberczak H."/>
            <person name="O'Neil S."/>
            <person name="Ormond D."/>
            <person name="Price C."/>
            <person name="Rabbinowitsch E."/>
            <person name="Rutter S."/>
            <person name="Sanders M."/>
            <person name="Saunders D."/>
            <person name="Seeger K."/>
            <person name="Sharp S."/>
            <person name="Simmonds M."/>
            <person name="Skelton J."/>
            <person name="Squares R."/>
            <person name="Squares S."/>
            <person name="Stevens K."/>
            <person name="Unwin L."/>
            <person name="Whitehead S."/>
            <person name="Barrell B.G."/>
            <person name="Maskell D.J."/>
        </authorList>
    </citation>
    <scope>NUCLEOTIDE SEQUENCE [LARGE SCALE GENOMIC DNA]</scope>
    <source>
        <strain evidence="1 2">ATCC BAA-588 / NCTC 13252 / RB50</strain>
    </source>
</reference>
<dbReference type="AlphaFoldDB" id="A0A0H3LS59"/>
<evidence type="ECO:0000313" key="1">
    <source>
        <dbReference type="EMBL" id="CAE35584.1"/>
    </source>
</evidence>
<gene>
    <name evidence="1" type="ordered locus">BB3611</name>
</gene>
<dbReference type="Proteomes" id="UP000001027">
    <property type="component" value="Chromosome"/>
</dbReference>
<evidence type="ECO:0000313" key="2">
    <source>
        <dbReference type="Proteomes" id="UP000001027"/>
    </source>
</evidence>
<dbReference type="RefSeq" id="WP_010926874.1">
    <property type="nucleotide sequence ID" value="NC_002927.3"/>
</dbReference>
<dbReference type="HOGENOM" id="CLU_114463_0_0_4"/>
<accession>A0A0H3LS59</accession>
<organism evidence="1 2">
    <name type="scientific">Bordetella bronchiseptica (strain ATCC BAA-588 / NCTC 13252 / RB50)</name>
    <name type="common">Alcaligenes bronchisepticus</name>
    <dbReference type="NCBI Taxonomy" id="257310"/>
    <lineage>
        <taxon>Bacteria</taxon>
        <taxon>Pseudomonadati</taxon>
        <taxon>Pseudomonadota</taxon>
        <taxon>Betaproteobacteria</taxon>
        <taxon>Burkholderiales</taxon>
        <taxon>Alcaligenaceae</taxon>
        <taxon>Bordetella</taxon>
    </lineage>
</organism>
<dbReference type="KEGG" id="bbr:BB3611"/>
<protein>
    <submittedName>
        <fullName evidence="1">Phage tail protein</fullName>
    </submittedName>
</protein>
<sequence length="192" mass="21690">MIYSRLLALLLPPVSYDRNGPHLRAELECEANVLDTVAAYAKTAVDSITPFFSTDLLPDWERVCAITPPAGTNYQQRLDAVLAKLRETGGLSIPYFIDLAKRLGYDIQISEFAPFYLDYSQLDVDPLYEEEVVWVWHVQVNGGSTRSFPFYLDYSCVDEALLSFGDPAIEAVIEDLKPGYTFAIFDYEEPQP</sequence>
<dbReference type="Pfam" id="PF10076">
    <property type="entry name" value="Phage_Mu_Gp48"/>
    <property type="match status" value="1"/>
</dbReference>
<proteinExistence type="predicted"/>
<dbReference type="InterPro" id="IPR018755">
    <property type="entry name" value="Phage_Mu_Gp48"/>
</dbReference>
<dbReference type="EMBL" id="BX640448">
    <property type="protein sequence ID" value="CAE35584.1"/>
    <property type="molecule type" value="Genomic_DNA"/>
</dbReference>
<name>A0A0H3LS59_BORBR</name>